<evidence type="ECO:0008006" key="3">
    <source>
        <dbReference type="Google" id="ProtNLM"/>
    </source>
</evidence>
<comment type="caution">
    <text evidence="1">The sequence shown here is derived from an EMBL/GenBank/DDBJ whole genome shotgun (WGS) entry which is preliminary data.</text>
</comment>
<accession>A0ABT6ANZ4</accession>
<dbReference type="EMBL" id="JARJLM010000184">
    <property type="protein sequence ID" value="MDF3833456.1"/>
    <property type="molecule type" value="Genomic_DNA"/>
</dbReference>
<keyword evidence="2" id="KW-1185">Reference proteome</keyword>
<organism evidence="1 2">
    <name type="scientific">Cupriavidus basilensis</name>
    <dbReference type="NCBI Taxonomy" id="68895"/>
    <lineage>
        <taxon>Bacteria</taxon>
        <taxon>Pseudomonadati</taxon>
        <taxon>Pseudomonadota</taxon>
        <taxon>Betaproteobacteria</taxon>
        <taxon>Burkholderiales</taxon>
        <taxon>Burkholderiaceae</taxon>
        <taxon>Cupriavidus</taxon>
    </lineage>
</organism>
<protein>
    <recommendedName>
        <fullName evidence="3">Lipoprotein</fullName>
    </recommendedName>
</protein>
<dbReference type="Proteomes" id="UP001216674">
    <property type="component" value="Unassembled WGS sequence"/>
</dbReference>
<sequence>MKALLLHLLLSVALTACGLAAYDYLAVRPLRVVGVVDVAEVYRLKEAEFTQLLTQGNSEEDKQRALAMARTFSQRLPAALEELPRECNCLVVLRTSLAGPTPRTLDLTPALRRKVNAP</sequence>
<dbReference type="PROSITE" id="PS51257">
    <property type="entry name" value="PROKAR_LIPOPROTEIN"/>
    <property type="match status" value="1"/>
</dbReference>
<proteinExistence type="predicted"/>
<reference evidence="1 2" key="1">
    <citation type="submission" date="2023-03" db="EMBL/GenBank/DDBJ databases">
        <title>Draft assemblies of triclosan tolerant bacteria isolated from returned activated sludge.</title>
        <authorList>
            <person name="Van Hamelsveld S."/>
        </authorList>
    </citation>
    <scope>NUCLEOTIDE SEQUENCE [LARGE SCALE GENOMIC DNA]</scope>
    <source>
        <strain evidence="1 2">GW210010_S58</strain>
    </source>
</reference>
<dbReference type="RefSeq" id="WP_276264797.1">
    <property type="nucleotide sequence ID" value="NZ_JARJLM010000184.1"/>
</dbReference>
<evidence type="ECO:0000313" key="1">
    <source>
        <dbReference type="EMBL" id="MDF3833456.1"/>
    </source>
</evidence>
<name>A0ABT6ANZ4_9BURK</name>
<evidence type="ECO:0000313" key="2">
    <source>
        <dbReference type="Proteomes" id="UP001216674"/>
    </source>
</evidence>
<gene>
    <name evidence="1" type="ORF">P3W85_10920</name>
</gene>